<protein>
    <submittedName>
        <fullName evidence="1">Uncharacterized protein</fullName>
    </submittedName>
</protein>
<keyword evidence="2" id="KW-1185">Reference proteome</keyword>
<proteinExistence type="predicted"/>
<accession>A0ACC3DYM5</accession>
<reference evidence="1" key="1">
    <citation type="submission" date="2024-09" db="EMBL/GenBank/DDBJ databases">
        <title>Black Yeasts Isolated from many extreme environments.</title>
        <authorList>
            <person name="Coleine C."/>
            <person name="Stajich J.E."/>
            <person name="Selbmann L."/>
        </authorList>
    </citation>
    <scope>NUCLEOTIDE SEQUENCE</scope>
    <source>
        <strain evidence="1">CCFEE 5737</strain>
    </source>
</reference>
<name>A0ACC3DYM5_9PEZI</name>
<evidence type="ECO:0000313" key="1">
    <source>
        <dbReference type="EMBL" id="KAK3081844.1"/>
    </source>
</evidence>
<dbReference type="EMBL" id="JAWDJW010000051">
    <property type="protein sequence ID" value="KAK3081844.1"/>
    <property type="molecule type" value="Genomic_DNA"/>
</dbReference>
<gene>
    <name evidence="1" type="ORF">LTS18_000311</name>
</gene>
<sequence>TTPYSMVVQTAYPPAHMVPWSTLLEAYERENHAVTYARHVASMNEHLKSQLNMLRASYDMLYRSHTEVLSRQGETCNKSLDGGTLVEQIWLLKAQIVSLVALNNNLQEQCQSASPSQRLHLTSLVSMSPIDGSVSNYANDCDVQEVDELLETPVVAEDGNNDGRADLFTAHEPVPLENEASDQTGKSTQSCRNATRYLEDGDVMVGEPNRAD</sequence>
<comment type="caution">
    <text evidence="1">The sequence shown here is derived from an EMBL/GenBank/DDBJ whole genome shotgun (WGS) entry which is preliminary data.</text>
</comment>
<organism evidence="1 2">
    <name type="scientific">Coniosporium uncinatum</name>
    <dbReference type="NCBI Taxonomy" id="93489"/>
    <lineage>
        <taxon>Eukaryota</taxon>
        <taxon>Fungi</taxon>
        <taxon>Dikarya</taxon>
        <taxon>Ascomycota</taxon>
        <taxon>Pezizomycotina</taxon>
        <taxon>Dothideomycetes</taxon>
        <taxon>Dothideomycetes incertae sedis</taxon>
        <taxon>Coniosporium</taxon>
    </lineage>
</organism>
<feature type="non-terminal residue" evidence="1">
    <location>
        <position position="1"/>
    </location>
</feature>
<evidence type="ECO:0000313" key="2">
    <source>
        <dbReference type="Proteomes" id="UP001186974"/>
    </source>
</evidence>
<dbReference type="Proteomes" id="UP001186974">
    <property type="component" value="Unassembled WGS sequence"/>
</dbReference>